<evidence type="ECO:0000313" key="4">
    <source>
        <dbReference type="EMBL" id="BBM87299.1"/>
    </source>
</evidence>
<feature type="compositionally biased region" description="Basic and acidic residues" evidence="1">
    <location>
        <begin position="589"/>
        <end position="601"/>
    </location>
</feature>
<dbReference type="SUPFAM" id="SSF53300">
    <property type="entry name" value="vWA-like"/>
    <property type="match status" value="1"/>
</dbReference>
<dbReference type="SUPFAM" id="SSF52317">
    <property type="entry name" value="Class I glutamine amidotransferase-like"/>
    <property type="match status" value="1"/>
</dbReference>
<proteinExistence type="predicted"/>
<dbReference type="SMART" id="SM00327">
    <property type="entry name" value="VWA"/>
    <property type="match status" value="1"/>
</dbReference>
<accession>A0A5S9ISI0</accession>
<dbReference type="CDD" id="cd00198">
    <property type="entry name" value="vWFA"/>
    <property type="match status" value="1"/>
</dbReference>
<feature type="transmembrane region" description="Helical" evidence="2">
    <location>
        <begin position="6"/>
        <end position="24"/>
    </location>
</feature>
<keyword evidence="2" id="KW-0472">Membrane</keyword>
<sequence length="842" mass="95396">MEFLQPTLFILLLPPLIIFLYKVFTKSREIGLFLWLFSAIFLVAAIAMPIVKFQKVQHHTIVCCIDTSRSISQKEMQEFLASPLHKEWVKAKKNKIYFLLFGDKLSIQKKLPQKITLAAHSVLEEALQGAIAIIAKNKMPGKVVVFSDGSQQQISPQTIAQYKTRKIPIFFQAPPARQSEFYFDKLTTAAQIYPHQRPQFTLSYRSNFAGNIRLKILANGDPYIMRTLPVDKGENVVNFSGSPLKSGHYFFQATVEANDRPENNYGSAATTVIKQPKVVIIGQQDNNYLSQVLEFYNIKTATAFAANEQYDAVIVINRNKMAEKNKRILQNYLEKGGSVLWMGQGSAGWLPGDYVPKQKEDPPKTQKPPQQKKKPLNDNKKPRKVTARKAAFVFIIDRSESMKGEKLQLAQRSALETISRLWVKDSIGVIAFDVEPDWVIPLGPIIDFAWAEKRLSQISTQGGGTIIRSALGMAFAKLRRTPAHIKHIILLTDGFGDVLSRGTIVNMVNEMNNSNITISTIGVGEVLDEPLLAAVAHEGGGEFYITEDHLNIRALVIKDVDRILKIRGPIPKEEVQPKQNKIKIPSIPDFKETPEPKPNDGNKKFYAVVKTAATQLLAKFKEFPVIDKYSDYTPRPGSKVELMTKESKAPILLQWSWKSGRVLQWTGEYKTWQDWKKYPQFYSTLVYHLLAKNVDAPQALLEVQQIKDNKGELLLTVTPPQNYQIDTPHKFLQISPVKWQASIVGKSTPQKVQVLVKNQEKIVARATTTFALPYHKEYRHLEINNKLLQSLATQTGGKSLTNSYNEIFTPSSVEDNYPLQNTFLWCSLFSIFLLIFFAMRKL</sequence>
<dbReference type="KEGG" id="uam:UABAM_05708"/>
<keyword evidence="5" id="KW-1185">Reference proteome</keyword>
<dbReference type="InterPro" id="IPR029062">
    <property type="entry name" value="Class_I_gatase-like"/>
</dbReference>
<dbReference type="InterPro" id="IPR002035">
    <property type="entry name" value="VWF_A"/>
</dbReference>
<evidence type="ECO:0000256" key="2">
    <source>
        <dbReference type="SAM" id="Phobius"/>
    </source>
</evidence>
<dbReference type="PROSITE" id="PS50234">
    <property type="entry name" value="VWFA"/>
    <property type="match status" value="1"/>
</dbReference>
<dbReference type="InterPro" id="IPR036465">
    <property type="entry name" value="vWFA_dom_sf"/>
</dbReference>
<gene>
    <name evidence="4" type="ORF">UABAM_05708</name>
</gene>
<dbReference type="RefSeq" id="WP_151971324.1">
    <property type="nucleotide sequence ID" value="NZ_AP019860.1"/>
</dbReference>
<feature type="transmembrane region" description="Helical" evidence="2">
    <location>
        <begin position="31"/>
        <end position="51"/>
    </location>
</feature>
<dbReference type="AlphaFoldDB" id="A0A5S9ISI0"/>
<dbReference type="EMBL" id="AP019860">
    <property type="protein sequence ID" value="BBM87299.1"/>
    <property type="molecule type" value="Genomic_DNA"/>
</dbReference>
<dbReference type="OrthoDB" id="9781333at2"/>
<evidence type="ECO:0000256" key="1">
    <source>
        <dbReference type="SAM" id="MobiDB-lite"/>
    </source>
</evidence>
<dbReference type="Pfam" id="PF00092">
    <property type="entry name" value="VWA"/>
    <property type="match status" value="1"/>
</dbReference>
<organism evidence="4 5">
    <name type="scientific">Uabimicrobium amorphum</name>
    <dbReference type="NCBI Taxonomy" id="2596890"/>
    <lineage>
        <taxon>Bacteria</taxon>
        <taxon>Pseudomonadati</taxon>
        <taxon>Planctomycetota</taxon>
        <taxon>Candidatus Uabimicrobiia</taxon>
        <taxon>Candidatus Uabimicrobiales</taxon>
        <taxon>Candidatus Uabimicrobiaceae</taxon>
        <taxon>Candidatus Uabimicrobium</taxon>
    </lineage>
</organism>
<dbReference type="PANTHER" id="PTHR37947:SF2">
    <property type="entry name" value="VON WILLEBRAND FACTOR TYPE A"/>
    <property type="match status" value="1"/>
</dbReference>
<name>A0A5S9ISI0_UABAM</name>
<feature type="transmembrane region" description="Helical" evidence="2">
    <location>
        <begin position="822"/>
        <end position="839"/>
    </location>
</feature>
<dbReference type="Gene3D" id="3.40.50.410">
    <property type="entry name" value="von Willebrand factor, type A domain"/>
    <property type="match status" value="1"/>
</dbReference>
<dbReference type="PANTHER" id="PTHR37947">
    <property type="entry name" value="BLL2462 PROTEIN"/>
    <property type="match status" value="1"/>
</dbReference>
<keyword evidence="2" id="KW-0812">Transmembrane</keyword>
<evidence type="ECO:0000259" key="3">
    <source>
        <dbReference type="PROSITE" id="PS50234"/>
    </source>
</evidence>
<evidence type="ECO:0000313" key="5">
    <source>
        <dbReference type="Proteomes" id="UP000326354"/>
    </source>
</evidence>
<dbReference type="Gene3D" id="3.40.50.880">
    <property type="match status" value="1"/>
</dbReference>
<keyword evidence="2" id="KW-1133">Transmembrane helix</keyword>
<feature type="domain" description="VWFA" evidence="3">
    <location>
        <begin position="391"/>
        <end position="560"/>
    </location>
</feature>
<feature type="region of interest" description="Disordered" evidence="1">
    <location>
        <begin position="352"/>
        <end position="385"/>
    </location>
</feature>
<reference evidence="4 5" key="1">
    <citation type="submission" date="2019-08" db="EMBL/GenBank/DDBJ databases">
        <title>Complete genome sequence of Candidatus Uab amorphum.</title>
        <authorList>
            <person name="Shiratori T."/>
            <person name="Suzuki S."/>
            <person name="Kakizawa Y."/>
            <person name="Ishida K."/>
        </authorList>
    </citation>
    <scope>NUCLEOTIDE SEQUENCE [LARGE SCALE GENOMIC DNA]</scope>
    <source>
        <strain evidence="4 5">SRT547</strain>
    </source>
</reference>
<feature type="region of interest" description="Disordered" evidence="1">
    <location>
        <begin position="575"/>
        <end position="601"/>
    </location>
</feature>
<protein>
    <submittedName>
        <fullName evidence="4">VWA domain-containing protein</fullName>
    </submittedName>
</protein>
<dbReference type="Proteomes" id="UP000326354">
    <property type="component" value="Chromosome"/>
</dbReference>